<name>A0ABN2MZD9_9PSEU</name>
<feature type="region of interest" description="Disordered" evidence="2">
    <location>
        <begin position="67"/>
        <end position="172"/>
    </location>
</feature>
<dbReference type="Pfam" id="PF19844">
    <property type="entry name" value="DUF6319"/>
    <property type="match status" value="1"/>
</dbReference>
<feature type="coiled-coil region" evidence="1">
    <location>
        <begin position="225"/>
        <end position="252"/>
    </location>
</feature>
<evidence type="ECO:0000256" key="2">
    <source>
        <dbReference type="SAM" id="MobiDB-lite"/>
    </source>
</evidence>
<feature type="compositionally biased region" description="Pro residues" evidence="2">
    <location>
        <begin position="147"/>
        <end position="156"/>
    </location>
</feature>
<sequence>MAGQGSTAAQRGLTEQDVAAVREETSSGRTVTVWFTPAAVGVPAGGSAKVLAVGDLAEGDFIQVRPAGSRDALFCSPGELTRSRPARGSAKSRQPAETATDHTEAPPAAAVRPVRARRAAPPAEPASATPATGRPAPEEKVVASPAPAQPSKPAPARPRRRNERSGALTVSLTSTGEGDWKVEVLVGTRRVVPATPIQAADVAVVSRALPPAVAEVITTALAEARRRQEERVAHLREELDAAQRTLEQLGVD</sequence>
<reference evidence="3 4" key="1">
    <citation type="journal article" date="2019" name="Int. J. Syst. Evol. Microbiol.">
        <title>The Global Catalogue of Microorganisms (GCM) 10K type strain sequencing project: providing services to taxonomists for standard genome sequencing and annotation.</title>
        <authorList>
            <consortium name="The Broad Institute Genomics Platform"/>
            <consortium name="The Broad Institute Genome Sequencing Center for Infectious Disease"/>
            <person name="Wu L."/>
            <person name="Ma J."/>
        </authorList>
    </citation>
    <scope>NUCLEOTIDE SEQUENCE [LARGE SCALE GENOMIC DNA]</scope>
    <source>
        <strain evidence="3 4">JCM 16009</strain>
    </source>
</reference>
<proteinExistence type="predicted"/>
<evidence type="ECO:0000256" key="1">
    <source>
        <dbReference type="SAM" id="Coils"/>
    </source>
</evidence>
<keyword evidence="1" id="KW-0175">Coiled coil</keyword>
<gene>
    <name evidence="3" type="ORF">GCM10009836_26420</name>
</gene>
<evidence type="ECO:0000313" key="3">
    <source>
        <dbReference type="EMBL" id="GAA1845580.1"/>
    </source>
</evidence>
<accession>A0ABN2MZD9</accession>
<dbReference type="Proteomes" id="UP001500449">
    <property type="component" value="Unassembled WGS sequence"/>
</dbReference>
<dbReference type="RefSeq" id="WP_344415985.1">
    <property type="nucleotide sequence ID" value="NZ_BAAAQK010000005.1"/>
</dbReference>
<organism evidence="3 4">
    <name type="scientific">Pseudonocardia ailaonensis</name>
    <dbReference type="NCBI Taxonomy" id="367279"/>
    <lineage>
        <taxon>Bacteria</taxon>
        <taxon>Bacillati</taxon>
        <taxon>Actinomycetota</taxon>
        <taxon>Actinomycetes</taxon>
        <taxon>Pseudonocardiales</taxon>
        <taxon>Pseudonocardiaceae</taxon>
        <taxon>Pseudonocardia</taxon>
    </lineage>
</organism>
<comment type="caution">
    <text evidence="3">The sequence shown here is derived from an EMBL/GenBank/DDBJ whole genome shotgun (WGS) entry which is preliminary data.</text>
</comment>
<evidence type="ECO:0000313" key="4">
    <source>
        <dbReference type="Proteomes" id="UP001500449"/>
    </source>
</evidence>
<keyword evidence="4" id="KW-1185">Reference proteome</keyword>
<dbReference type="EMBL" id="BAAAQK010000005">
    <property type="protein sequence ID" value="GAA1845580.1"/>
    <property type="molecule type" value="Genomic_DNA"/>
</dbReference>
<feature type="region of interest" description="Disordered" evidence="2">
    <location>
        <begin position="1"/>
        <end position="28"/>
    </location>
</feature>
<feature type="compositionally biased region" description="Low complexity" evidence="2">
    <location>
        <begin position="105"/>
        <end position="131"/>
    </location>
</feature>
<dbReference type="InterPro" id="IPR046282">
    <property type="entry name" value="DUF6319"/>
</dbReference>
<evidence type="ECO:0008006" key="5">
    <source>
        <dbReference type="Google" id="ProtNLM"/>
    </source>
</evidence>
<protein>
    <recommendedName>
        <fullName evidence="5">Cell wall anchor protein</fullName>
    </recommendedName>
</protein>